<evidence type="ECO:0000259" key="2">
    <source>
        <dbReference type="Pfam" id="PF13400"/>
    </source>
</evidence>
<reference evidence="3" key="1">
    <citation type="submission" date="2021-07" db="EMBL/GenBank/DDBJ databases">
        <title>Characterization of violacein-producing bacteria and related species.</title>
        <authorList>
            <person name="Wilson H.S."/>
            <person name="De Leon M.E."/>
        </authorList>
    </citation>
    <scope>NUCLEOTIDE SEQUENCE</scope>
    <source>
        <strain evidence="3">HSC-15S17</strain>
    </source>
</reference>
<sequence length="506" mass="51698">MDTQRRTPRRLRGSLALRRLRGALALRRQRGAFALMLGVAMVGLLLLVGMALDLGQLYTRKAELQLLADATALAAARELNGTSAGVASALTKAADAAAGVHYQFGQLPVAWSSAALRFSASPDAAGNWLNAGAAQAAPDGLLYVRADSGLLDAAHGQLQTVFIRLLGSGLDTVSTAARAVAGRLTIAATPLAVCALSNTPAAARVNSGGSGPLNELVEYGFRRGVGYDLMQLNPNGLAPEHFAIDPLSPPGSPGNAANTADSVLSPYVCAGTLQIPRLQGGAITVSRGFPLASQYPQLNSRFDQYTGGACSPNGAPPDANVKSYVYTAIPWMSTARNNQGAKKVADAANGKLWTVADPLPSPAGTLGADYGPLWSYAKAVPFASYVAGAAEPATGYSTYATSNWPTLYAPGVPVASGYPASTPYLAVAGANYQAPSAANLPGLRQRRVLNVALLACPLPAGGTVSATVLAVGKFFMTVPASATALTAEFAGAVPDQALGGAVELLP</sequence>
<evidence type="ECO:0000256" key="1">
    <source>
        <dbReference type="SAM" id="Phobius"/>
    </source>
</evidence>
<feature type="domain" description="Putative Flp pilus-assembly TadG-like N-terminal" evidence="2">
    <location>
        <begin position="31"/>
        <end position="77"/>
    </location>
</feature>
<proteinExistence type="predicted"/>
<protein>
    <submittedName>
        <fullName evidence="4">Flp pilus assembly protein TadG</fullName>
    </submittedName>
    <submittedName>
        <fullName evidence="3">Pilus assembly protein TadE</fullName>
    </submittedName>
</protein>
<organism evidence="3 5">
    <name type="scientific">Duganella violaceipulchra</name>
    <dbReference type="NCBI Taxonomy" id="2849652"/>
    <lineage>
        <taxon>Bacteria</taxon>
        <taxon>Pseudomonadati</taxon>
        <taxon>Pseudomonadota</taxon>
        <taxon>Betaproteobacteria</taxon>
        <taxon>Burkholderiales</taxon>
        <taxon>Oxalobacteraceae</taxon>
        <taxon>Telluria group</taxon>
        <taxon>Duganella</taxon>
    </lineage>
</organism>
<keyword evidence="1" id="KW-0472">Membrane</keyword>
<keyword evidence="1" id="KW-0812">Transmembrane</keyword>
<dbReference type="Pfam" id="PF13400">
    <property type="entry name" value="Tad"/>
    <property type="match status" value="1"/>
</dbReference>
<evidence type="ECO:0000313" key="6">
    <source>
        <dbReference type="Proteomes" id="UP001162889"/>
    </source>
</evidence>
<dbReference type="EMBL" id="JAHTGR010000017">
    <property type="protein sequence ID" value="MBV6324406.1"/>
    <property type="molecule type" value="Genomic_DNA"/>
</dbReference>
<evidence type="ECO:0000313" key="3">
    <source>
        <dbReference type="EMBL" id="MBV6324406.1"/>
    </source>
</evidence>
<accession>A0AA41HD66</accession>
<evidence type="ECO:0000313" key="4">
    <source>
        <dbReference type="EMBL" id="MCP2012009.1"/>
    </source>
</evidence>
<evidence type="ECO:0000313" key="5">
    <source>
        <dbReference type="Proteomes" id="UP001155901"/>
    </source>
</evidence>
<feature type="transmembrane region" description="Helical" evidence="1">
    <location>
        <begin position="31"/>
        <end position="52"/>
    </location>
</feature>
<dbReference type="Proteomes" id="UP001162889">
    <property type="component" value="Unassembled WGS sequence"/>
</dbReference>
<dbReference type="Proteomes" id="UP001155901">
    <property type="component" value="Unassembled WGS sequence"/>
</dbReference>
<keyword evidence="6" id="KW-1185">Reference proteome</keyword>
<dbReference type="InterPro" id="IPR028087">
    <property type="entry name" value="Tad_N"/>
</dbReference>
<reference evidence="4" key="2">
    <citation type="submission" date="2022-03" db="EMBL/GenBank/DDBJ databases">
        <title>Genome Encyclopedia of Bacteria and Archaea VI: Functional Genomics of Type Strains.</title>
        <authorList>
            <person name="Whitman W."/>
        </authorList>
    </citation>
    <scope>NUCLEOTIDE SEQUENCE</scope>
    <source>
        <strain evidence="4">HSC-15S17</strain>
    </source>
</reference>
<name>A0AA41HD66_9BURK</name>
<dbReference type="EMBL" id="JALJZU010000014">
    <property type="protein sequence ID" value="MCP2012009.1"/>
    <property type="molecule type" value="Genomic_DNA"/>
</dbReference>
<comment type="caution">
    <text evidence="3">The sequence shown here is derived from an EMBL/GenBank/DDBJ whole genome shotgun (WGS) entry which is preliminary data.</text>
</comment>
<dbReference type="RefSeq" id="WP_217945335.1">
    <property type="nucleotide sequence ID" value="NZ_JAHTGR010000017.1"/>
</dbReference>
<dbReference type="AlphaFoldDB" id="A0AA41HD66"/>
<gene>
    <name evidence="3" type="ORF">KVP70_26065</name>
    <name evidence="4" type="ORF">L1274_005763</name>
</gene>
<keyword evidence="1" id="KW-1133">Transmembrane helix</keyword>